<protein>
    <submittedName>
        <fullName evidence="1">705_t:CDS:1</fullName>
    </submittedName>
</protein>
<dbReference type="AlphaFoldDB" id="A0A9N9A467"/>
<evidence type="ECO:0000313" key="1">
    <source>
        <dbReference type="EMBL" id="CAG8518504.1"/>
    </source>
</evidence>
<keyword evidence="2" id="KW-1185">Reference proteome</keyword>
<dbReference type="EMBL" id="CAJVPJ010000381">
    <property type="protein sequence ID" value="CAG8518504.1"/>
    <property type="molecule type" value="Genomic_DNA"/>
</dbReference>
<reference evidence="1" key="1">
    <citation type="submission" date="2021-06" db="EMBL/GenBank/DDBJ databases">
        <authorList>
            <person name="Kallberg Y."/>
            <person name="Tangrot J."/>
            <person name="Rosling A."/>
        </authorList>
    </citation>
    <scope>NUCLEOTIDE SEQUENCE</scope>
    <source>
        <strain evidence="1">IA702</strain>
    </source>
</reference>
<evidence type="ECO:0000313" key="2">
    <source>
        <dbReference type="Proteomes" id="UP000789572"/>
    </source>
</evidence>
<accession>A0A9N9A467</accession>
<sequence length="126" mass="14430">MVSQNDSRSGDTIISKEKSNFIISRSEDVLTSKLDDTRETNTFVPKEQSSANISDAVELLVHRILIYLILLQILASKSLEDEEIDEFLDTKRKVKKLLKKRNSEIKKCLQEDKTLLQKTDFPSITS</sequence>
<dbReference type="Proteomes" id="UP000789572">
    <property type="component" value="Unassembled WGS sequence"/>
</dbReference>
<gene>
    <name evidence="1" type="ORF">POCULU_LOCUS3444</name>
</gene>
<dbReference type="OrthoDB" id="2442511at2759"/>
<proteinExistence type="predicted"/>
<organism evidence="1 2">
    <name type="scientific">Paraglomus occultum</name>
    <dbReference type="NCBI Taxonomy" id="144539"/>
    <lineage>
        <taxon>Eukaryota</taxon>
        <taxon>Fungi</taxon>
        <taxon>Fungi incertae sedis</taxon>
        <taxon>Mucoromycota</taxon>
        <taxon>Glomeromycotina</taxon>
        <taxon>Glomeromycetes</taxon>
        <taxon>Paraglomerales</taxon>
        <taxon>Paraglomeraceae</taxon>
        <taxon>Paraglomus</taxon>
    </lineage>
</organism>
<name>A0A9N9A467_9GLOM</name>
<comment type="caution">
    <text evidence="1">The sequence shown here is derived from an EMBL/GenBank/DDBJ whole genome shotgun (WGS) entry which is preliminary data.</text>
</comment>